<dbReference type="STRING" id="105984.A0A427Y4I8"/>
<dbReference type="OrthoDB" id="10259622at2759"/>
<evidence type="ECO:0000259" key="9">
    <source>
        <dbReference type="Pfam" id="PF00814"/>
    </source>
</evidence>
<dbReference type="GO" id="GO:0005739">
    <property type="term" value="C:mitochondrion"/>
    <property type="evidence" value="ECO:0007669"/>
    <property type="project" value="UniProtKB-SubCell"/>
</dbReference>
<dbReference type="GeneID" id="39588756"/>
<dbReference type="AlphaFoldDB" id="A0A427Y4I8"/>
<comment type="caution">
    <text evidence="10">The sequence shown here is derived from an EMBL/GenBank/DDBJ whole genome shotgun (WGS) entry which is preliminary data.</text>
</comment>
<dbReference type="CDD" id="cd24134">
    <property type="entry name" value="ASKHA_NBD_OSGEPL1_QRI7_euk"/>
    <property type="match status" value="1"/>
</dbReference>
<dbReference type="Proteomes" id="UP000279236">
    <property type="component" value="Unassembled WGS sequence"/>
</dbReference>
<comment type="similarity">
    <text evidence="7">Belongs to the KAE1 / TsaD family.</text>
</comment>
<dbReference type="GO" id="GO:0046872">
    <property type="term" value="F:metal ion binding"/>
    <property type="evidence" value="ECO:0007669"/>
    <property type="project" value="UniProtKB-KW"/>
</dbReference>
<evidence type="ECO:0000256" key="4">
    <source>
        <dbReference type="ARBA" id="ARBA00022723"/>
    </source>
</evidence>
<evidence type="ECO:0000256" key="2">
    <source>
        <dbReference type="ARBA" id="ARBA00022679"/>
    </source>
</evidence>
<evidence type="ECO:0000256" key="3">
    <source>
        <dbReference type="ARBA" id="ARBA00022694"/>
    </source>
</evidence>
<feature type="region of interest" description="Disordered" evidence="8">
    <location>
        <begin position="1"/>
        <end position="71"/>
    </location>
</feature>
<keyword evidence="4 7" id="KW-0479">Metal-binding</keyword>
<feature type="domain" description="Gcp-like" evidence="9">
    <location>
        <begin position="192"/>
        <end position="505"/>
    </location>
</feature>
<name>A0A427Y4I8_9TREE</name>
<dbReference type="PANTHER" id="PTHR11735:SF6">
    <property type="entry name" value="TRNA N6-ADENOSINE THREONYLCARBAMOYLTRANSFERASE, MITOCHONDRIAL"/>
    <property type="match status" value="1"/>
</dbReference>
<dbReference type="Pfam" id="PF00814">
    <property type="entry name" value="TsaD"/>
    <property type="match status" value="1"/>
</dbReference>
<sequence length="545" mass="58119">MFALRRAAGHDGLGSVGTAGPSSLHRLAALQKLRGARQQSSSSSFPSSPSAAPSSPSSSSPSSTPKAPGHVKPIYLPPVSFSTAAARSHATKAPEKWAPVPPTTTADEAVAPAVLAADKEHAAVRPPAASAGPKLADLPMPPALSTGTAARTPGSNTTVILAEDGIRPIRILGIESSADDACAAVVSGDRRILSSVVMKQHEINKEYGGIHPIQAQEAHQSDIPLAIRQALKEADLTLDDLDAIAYTRGPGMMGCLGVGATSAKALAAAADKPLVGVHHMQAHALTAMLTEDVPPRFPFLTLLVSGGHTQLLLAENIETYRIIGDKLDNALGDAFDKIARLLQLPPSPTHGLGPVLEDYASRFPLGPYVDQPIEPMRFPLTKPKEMKMVAFSFAGLMTQTERRAKKEFSNLKMKIPEKVKREISRAFQVAAIGHVVQKVRLAIDTLDMPIHGLVVSGGVGSNLYLREQLRVMLDDVLVTNKLDDPIGLYFPPIPLCTDNAAMIAWVAALRLQNGLKSDPFNLPLRRKWSLEDLYNDVPADAYHQK</sequence>
<dbReference type="FunFam" id="3.30.420.40:FF:000012">
    <property type="entry name" value="tRNA N6-adenosine threonylcarbamoyltransferase"/>
    <property type="match status" value="1"/>
</dbReference>
<accession>A0A427Y4I8</accession>
<evidence type="ECO:0000256" key="1">
    <source>
        <dbReference type="ARBA" id="ARBA00012156"/>
    </source>
</evidence>
<feature type="compositionally biased region" description="Low complexity" evidence="8">
    <location>
        <begin position="40"/>
        <end position="63"/>
    </location>
</feature>
<evidence type="ECO:0000313" key="10">
    <source>
        <dbReference type="EMBL" id="RSH86016.1"/>
    </source>
</evidence>
<comment type="subunit">
    <text evidence="7">Homodimer.</text>
</comment>
<dbReference type="Gene3D" id="3.30.420.40">
    <property type="match status" value="2"/>
</dbReference>
<dbReference type="SUPFAM" id="SSF53067">
    <property type="entry name" value="Actin-like ATPase domain"/>
    <property type="match status" value="2"/>
</dbReference>
<dbReference type="InterPro" id="IPR017861">
    <property type="entry name" value="KAE1/TsaD"/>
</dbReference>
<proteinExistence type="inferred from homology"/>
<dbReference type="InterPro" id="IPR043129">
    <property type="entry name" value="ATPase_NBD"/>
</dbReference>
<organism evidence="10 11">
    <name type="scientific">Apiotrichum porosum</name>
    <dbReference type="NCBI Taxonomy" id="105984"/>
    <lineage>
        <taxon>Eukaryota</taxon>
        <taxon>Fungi</taxon>
        <taxon>Dikarya</taxon>
        <taxon>Basidiomycota</taxon>
        <taxon>Agaricomycotina</taxon>
        <taxon>Tremellomycetes</taxon>
        <taxon>Trichosporonales</taxon>
        <taxon>Trichosporonaceae</taxon>
        <taxon>Apiotrichum</taxon>
    </lineage>
</organism>
<dbReference type="EC" id="2.3.1.234" evidence="1"/>
<comment type="subcellular location">
    <subcellularLocation>
        <location evidence="7">Mitochondrion</location>
    </subcellularLocation>
</comment>
<protein>
    <recommendedName>
        <fullName evidence="1">N(6)-L-threonylcarbamoyladenine synthase</fullName>
        <ecNumber evidence="1">2.3.1.234</ecNumber>
    </recommendedName>
</protein>
<evidence type="ECO:0000256" key="6">
    <source>
        <dbReference type="ARBA" id="ARBA00048117"/>
    </source>
</evidence>
<reference evidence="10 11" key="1">
    <citation type="submission" date="2018-11" db="EMBL/GenBank/DDBJ databases">
        <title>Genome sequence of Apiotrichum porosum DSM 27194.</title>
        <authorList>
            <person name="Aliyu H."/>
            <person name="Gorte O."/>
            <person name="Ochsenreither K."/>
        </authorList>
    </citation>
    <scope>NUCLEOTIDE SEQUENCE [LARGE SCALE GENOMIC DNA]</scope>
    <source>
        <strain evidence="10 11">DSM 27194</strain>
    </source>
</reference>
<dbReference type="HAMAP" id="MF_01445">
    <property type="entry name" value="TsaD"/>
    <property type="match status" value="1"/>
</dbReference>
<dbReference type="EMBL" id="RSCE01000002">
    <property type="protein sequence ID" value="RSH86016.1"/>
    <property type="molecule type" value="Genomic_DNA"/>
</dbReference>
<evidence type="ECO:0000313" key="11">
    <source>
        <dbReference type="Proteomes" id="UP000279236"/>
    </source>
</evidence>
<evidence type="ECO:0000256" key="8">
    <source>
        <dbReference type="SAM" id="MobiDB-lite"/>
    </source>
</evidence>
<keyword evidence="5 7" id="KW-0012">Acyltransferase</keyword>
<keyword evidence="3 7" id="KW-0819">tRNA processing</keyword>
<dbReference type="GO" id="GO:0072670">
    <property type="term" value="P:mitochondrial tRNA threonylcarbamoyladenosine modification"/>
    <property type="evidence" value="ECO:0007669"/>
    <property type="project" value="TreeGrafter"/>
</dbReference>
<dbReference type="InterPro" id="IPR000905">
    <property type="entry name" value="Gcp-like_dom"/>
</dbReference>
<evidence type="ECO:0000256" key="7">
    <source>
        <dbReference type="HAMAP-Rule" id="MF_03179"/>
    </source>
</evidence>
<comment type="cofactor">
    <cofactor evidence="7">
        <name>a divalent metal cation</name>
        <dbReference type="ChEBI" id="CHEBI:60240"/>
    </cofactor>
    <text evidence="7">Binds 1 divalent metal cation per subunit.</text>
</comment>
<keyword evidence="2 7" id="KW-0808">Transferase</keyword>
<dbReference type="GO" id="GO:0061711">
    <property type="term" value="F:tRNA N(6)-L-threonylcarbamoyladenine synthase activity"/>
    <property type="evidence" value="ECO:0007669"/>
    <property type="project" value="UniProtKB-EC"/>
</dbReference>
<keyword evidence="7" id="KW-0496">Mitochondrion</keyword>
<gene>
    <name evidence="10" type="ORF">EHS24_004213</name>
</gene>
<dbReference type="RefSeq" id="XP_028478801.1">
    <property type="nucleotide sequence ID" value="XM_028619829.1"/>
</dbReference>
<comment type="function">
    <text evidence="7">Required for the formation of a threonylcarbamoyl group on adenosine at position 37 (t(6)A37) in mitochondrial tRNAs that read codons beginning with adenine. Probably involved in the transfer of the threonylcarbamoyl moiety of threonylcarbamoyl-AMP (TC-AMP) to the N6 group of A37. Involved in mitochondrial genome maintenance.</text>
</comment>
<dbReference type="NCBIfam" id="TIGR00329">
    <property type="entry name" value="gcp_kae1"/>
    <property type="match status" value="1"/>
</dbReference>
<dbReference type="InterPro" id="IPR022450">
    <property type="entry name" value="TsaD"/>
</dbReference>
<dbReference type="PRINTS" id="PR00789">
    <property type="entry name" value="OSIALOPTASE"/>
</dbReference>
<dbReference type="PANTHER" id="PTHR11735">
    <property type="entry name" value="TRNA N6-ADENOSINE THREONYLCARBAMOYLTRANSFERASE"/>
    <property type="match status" value="1"/>
</dbReference>
<evidence type="ECO:0000256" key="5">
    <source>
        <dbReference type="ARBA" id="ARBA00023315"/>
    </source>
</evidence>
<comment type="catalytic activity">
    <reaction evidence="6 7">
        <text>L-threonylcarbamoyladenylate + adenosine(37) in tRNA = N(6)-L-threonylcarbamoyladenosine(37) in tRNA + AMP + H(+)</text>
        <dbReference type="Rhea" id="RHEA:37059"/>
        <dbReference type="Rhea" id="RHEA-COMP:10162"/>
        <dbReference type="Rhea" id="RHEA-COMP:10163"/>
        <dbReference type="ChEBI" id="CHEBI:15378"/>
        <dbReference type="ChEBI" id="CHEBI:73682"/>
        <dbReference type="ChEBI" id="CHEBI:74411"/>
        <dbReference type="ChEBI" id="CHEBI:74418"/>
        <dbReference type="ChEBI" id="CHEBI:456215"/>
        <dbReference type="EC" id="2.3.1.234"/>
    </reaction>
</comment>
<keyword evidence="11" id="KW-1185">Reference proteome</keyword>